<organism evidence="1">
    <name type="scientific">Melanothamnus harveyi</name>
    <name type="common">Filamentous red alga</name>
    <name type="synonym">Neosiphonia harveyi</name>
    <dbReference type="NCBI Taxonomy" id="397005"/>
    <lineage>
        <taxon>Eukaryota</taxon>
        <taxon>Rhodophyta</taxon>
        <taxon>Florideophyceae</taxon>
        <taxon>Rhodymeniophycidae</taxon>
        <taxon>Ceramiales</taxon>
        <taxon>Rhodomelaceae</taxon>
        <taxon>Polysiphonioideae</taxon>
        <taxon>Melanothamnus</taxon>
    </lineage>
</organism>
<dbReference type="EMBL" id="MF101437">
    <property type="protein sequence ID" value="ARW65460.1"/>
    <property type="molecule type" value="Genomic_DNA"/>
</dbReference>
<proteinExistence type="predicted"/>
<dbReference type="GeneID" id="33358301"/>
<accession>A0A1Z1MHB4</accession>
<dbReference type="RefSeq" id="YP_009396303.1">
    <property type="nucleotide sequence ID" value="NC_035281.1"/>
</dbReference>
<sequence>MICLISCQSNVLCFIKKSKKSLDNCVVYHIIIVSQATKPK</sequence>
<evidence type="ECO:0000313" key="1">
    <source>
        <dbReference type="EMBL" id="ARW65460.1"/>
    </source>
</evidence>
<name>A0A1Z1MHB4_MELHR</name>
<keyword evidence="1" id="KW-0934">Plastid</keyword>
<dbReference type="AlphaFoldDB" id="A0A1Z1MHB4"/>
<protein>
    <submittedName>
        <fullName evidence="1">Uncharacterized protein</fullName>
    </submittedName>
</protein>
<reference evidence="1" key="1">
    <citation type="journal article" date="2017" name="J. Phycol.">
        <title>Analysis of chloroplast genomes and a supermatrix inform reclassification of the Rhodomelaceae (Rhodophyta).</title>
        <authorList>
            <person name="Diaz-Tapia P."/>
            <person name="Maggs C.A."/>
            <person name="West J.A."/>
            <person name="Verbruggen H."/>
        </authorList>
    </citation>
    <scope>NUCLEOTIDE SEQUENCE</scope>
    <source>
        <strain evidence="1">PD890</strain>
    </source>
</reference>
<gene>
    <name evidence="1" type="primary">orf52b</name>
</gene>
<geneLocation type="chloroplast" evidence="1"/>
<keyword evidence="1" id="KW-0150">Chloroplast</keyword>